<gene>
    <name evidence="1" type="ORF">SAMN02787073_2730</name>
</gene>
<dbReference type="SUPFAM" id="SSF54427">
    <property type="entry name" value="NTF2-like"/>
    <property type="match status" value="1"/>
</dbReference>
<evidence type="ECO:0000313" key="1">
    <source>
        <dbReference type="EMBL" id="SHF70911.1"/>
    </source>
</evidence>
<dbReference type="InterPro" id="IPR032710">
    <property type="entry name" value="NTF2-like_dom_sf"/>
</dbReference>
<proteinExistence type="predicted"/>
<reference evidence="2" key="1">
    <citation type="submission" date="2016-11" db="EMBL/GenBank/DDBJ databases">
        <authorList>
            <person name="Varghese N."/>
            <person name="Submissions S."/>
        </authorList>
    </citation>
    <scope>NUCLEOTIDE SEQUENCE [LARGE SCALE GENOMIC DNA]</scope>
    <source>
        <strain evidence="2">YR203</strain>
    </source>
</reference>
<dbReference type="RefSeq" id="WP_073174133.1">
    <property type="nucleotide sequence ID" value="NZ_FQVE01000003.1"/>
</dbReference>
<accession>A0A1M5DVP5</accession>
<organism evidence="1 2">
    <name type="scientific">Chryseobacterium vrystaatense</name>
    <dbReference type="NCBI Taxonomy" id="307480"/>
    <lineage>
        <taxon>Bacteria</taxon>
        <taxon>Pseudomonadati</taxon>
        <taxon>Bacteroidota</taxon>
        <taxon>Flavobacteriia</taxon>
        <taxon>Flavobacteriales</taxon>
        <taxon>Weeksellaceae</taxon>
        <taxon>Chryseobacterium group</taxon>
        <taxon>Chryseobacterium</taxon>
    </lineage>
</organism>
<dbReference type="Pfam" id="PF12893">
    <property type="entry name" value="Lumazine_bd_2"/>
    <property type="match status" value="1"/>
</dbReference>
<dbReference type="InterPro" id="IPR039437">
    <property type="entry name" value="FrzH/put_lumazine-bd"/>
</dbReference>
<dbReference type="Gene3D" id="3.10.450.50">
    <property type="match status" value="1"/>
</dbReference>
<name>A0A1M5DVP5_9FLAO</name>
<evidence type="ECO:0000313" key="2">
    <source>
        <dbReference type="Proteomes" id="UP000184108"/>
    </source>
</evidence>
<dbReference type="AlphaFoldDB" id="A0A1M5DVP5"/>
<protein>
    <submittedName>
        <fullName evidence="1">Putative lumazine-binding</fullName>
    </submittedName>
</protein>
<dbReference type="EMBL" id="FQVE01000003">
    <property type="protein sequence ID" value="SHF70911.1"/>
    <property type="molecule type" value="Genomic_DNA"/>
</dbReference>
<dbReference type="Proteomes" id="UP000184108">
    <property type="component" value="Unassembled WGS sequence"/>
</dbReference>
<sequence length="118" mass="13518">MGQIKKAIEQFIKGGDQRDTQLLEQVIHPSYQNVQDGFFDQPGIFVIPKEEYISLIRDKKFGGQPRIIVYHSLEEKNNIAYAKVSLESPVLKFSSLITCVRENGKWQVIGNVPVIERK</sequence>